<dbReference type="RefSeq" id="WP_264848545.1">
    <property type="nucleotide sequence ID" value="NZ_BRXR01000001.1"/>
</dbReference>
<organism evidence="2 3">
    <name type="scientific">Clostridium omnivorum</name>
    <dbReference type="NCBI Taxonomy" id="1604902"/>
    <lineage>
        <taxon>Bacteria</taxon>
        <taxon>Bacillati</taxon>
        <taxon>Bacillota</taxon>
        <taxon>Clostridia</taxon>
        <taxon>Eubacteriales</taxon>
        <taxon>Clostridiaceae</taxon>
        <taxon>Clostridium</taxon>
    </lineage>
</organism>
<name>A0ABQ5N230_9CLOT</name>
<feature type="transmembrane region" description="Helical" evidence="1">
    <location>
        <begin position="6"/>
        <end position="25"/>
    </location>
</feature>
<dbReference type="Pfam" id="PF14276">
    <property type="entry name" value="DUF4363"/>
    <property type="match status" value="1"/>
</dbReference>
<evidence type="ECO:0000313" key="3">
    <source>
        <dbReference type="Proteomes" id="UP001208567"/>
    </source>
</evidence>
<reference evidence="2 3" key="1">
    <citation type="journal article" date="2024" name="Int. J. Syst. Evol. Microbiol.">
        <title>Clostridium omnivorum sp. nov., isolated from anoxic soil under the treatment of reductive soil disinfestation.</title>
        <authorList>
            <person name="Ueki A."/>
            <person name="Tonouchi A."/>
            <person name="Kaku N."/>
            <person name="Honma S."/>
            <person name="Ueki K."/>
        </authorList>
    </citation>
    <scope>NUCLEOTIDE SEQUENCE [LARGE SCALE GENOMIC DNA]</scope>
    <source>
        <strain evidence="2 3">E14</strain>
    </source>
</reference>
<keyword evidence="3" id="KW-1185">Reference proteome</keyword>
<keyword evidence="1" id="KW-0812">Transmembrane</keyword>
<dbReference type="Proteomes" id="UP001208567">
    <property type="component" value="Unassembled WGS sequence"/>
</dbReference>
<evidence type="ECO:0008006" key="4">
    <source>
        <dbReference type="Google" id="ProtNLM"/>
    </source>
</evidence>
<accession>A0ABQ5N230</accession>
<protein>
    <recommendedName>
        <fullName evidence="4">DUF4363 family protein</fullName>
    </recommendedName>
</protein>
<evidence type="ECO:0000313" key="2">
    <source>
        <dbReference type="EMBL" id="GLC29258.1"/>
    </source>
</evidence>
<evidence type="ECO:0000256" key="1">
    <source>
        <dbReference type="SAM" id="Phobius"/>
    </source>
</evidence>
<dbReference type="InterPro" id="IPR025373">
    <property type="entry name" value="DUF4363"/>
</dbReference>
<comment type="caution">
    <text evidence="2">The sequence shown here is derived from an EMBL/GenBank/DDBJ whole genome shotgun (WGS) entry which is preliminary data.</text>
</comment>
<proteinExistence type="predicted"/>
<keyword evidence="1" id="KW-1133">Transmembrane helix</keyword>
<sequence>MKKIIISLGIFVIMIVGMIFSILYLNKVCKDLEDITSNIESYINEDNMKKAYDTSQSLTKKWKKYSESISIFVNHQEIDNIETELSKIPQYIKEDSKDEALASVRVLNFFLNHVKNMEKITIQNIF</sequence>
<keyword evidence="1" id="KW-0472">Membrane</keyword>
<dbReference type="EMBL" id="BRXR01000001">
    <property type="protein sequence ID" value="GLC29258.1"/>
    <property type="molecule type" value="Genomic_DNA"/>
</dbReference>
<gene>
    <name evidence="2" type="ORF">bsdE14_06680</name>
</gene>